<evidence type="ECO:0000313" key="3">
    <source>
        <dbReference type="EMBL" id="GAA5162148.1"/>
    </source>
</evidence>
<sequence length="267" mass="29153">MSLLPKRQTPETRSLVRAHVVHVERTSEHFATVTLGGPGLAAFEPLGGDQCFRLFFRREGQDALRLPTAAGNGWIVQTLLMRAEVRPWVRNYTVRAFRREPLELDVEFALHADGGPGGAFPLRARPGEEVGLFDEGRTYLPPEGARRQLLVADETAVPAALAILETAPADLAATVLLEVPAKDDVHDVSAPSGVDITWLPREGTARPGQLALEALTANAFPQPHYAWIAGESALATGARRYLHREREVPKSAIAFFGYWRLGRSAPG</sequence>
<gene>
    <name evidence="3" type="ORF">GCM10023214_28330</name>
</gene>
<dbReference type="InterPro" id="IPR013113">
    <property type="entry name" value="SIP_FAD-bd"/>
</dbReference>
<keyword evidence="4" id="KW-1185">Reference proteome</keyword>
<evidence type="ECO:0000313" key="4">
    <source>
        <dbReference type="Proteomes" id="UP001500192"/>
    </source>
</evidence>
<dbReference type="InterPro" id="IPR039261">
    <property type="entry name" value="FNR_nucleotide-bd"/>
</dbReference>
<dbReference type="Gene3D" id="2.40.30.10">
    <property type="entry name" value="Translation factors"/>
    <property type="match status" value="1"/>
</dbReference>
<dbReference type="InterPro" id="IPR007037">
    <property type="entry name" value="SIP_rossman_dom"/>
</dbReference>
<comment type="caution">
    <text evidence="3">The sequence shown here is derived from an EMBL/GenBank/DDBJ whole genome shotgun (WGS) entry which is preliminary data.</text>
</comment>
<organism evidence="3 4">
    <name type="scientific">Amycolatopsis dongchuanensis</name>
    <dbReference type="NCBI Taxonomy" id="1070866"/>
    <lineage>
        <taxon>Bacteria</taxon>
        <taxon>Bacillati</taxon>
        <taxon>Actinomycetota</taxon>
        <taxon>Actinomycetes</taxon>
        <taxon>Pseudonocardiales</taxon>
        <taxon>Pseudonocardiaceae</taxon>
        <taxon>Amycolatopsis</taxon>
    </lineage>
</organism>
<dbReference type="Gene3D" id="3.40.50.80">
    <property type="entry name" value="Nucleotide-binding domain of ferredoxin-NADP reductase (FNR) module"/>
    <property type="match status" value="1"/>
</dbReference>
<dbReference type="PANTHER" id="PTHR30157:SF0">
    <property type="entry name" value="NADPH-DEPENDENT FERRIC-CHELATE REDUCTASE"/>
    <property type="match status" value="1"/>
</dbReference>
<protein>
    <submittedName>
        <fullName evidence="3">Siderophore-interacting protein</fullName>
    </submittedName>
</protein>
<evidence type="ECO:0000259" key="2">
    <source>
        <dbReference type="Pfam" id="PF08021"/>
    </source>
</evidence>
<dbReference type="CDD" id="cd06193">
    <property type="entry name" value="siderophore_interacting"/>
    <property type="match status" value="1"/>
</dbReference>
<accession>A0ABP9QHQ2</accession>
<proteinExistence type="predicted"/>
<dbReference type="InterPro" id="IPR039374">
    <property type="entry name" value="SIP_fam"/>
</dbReference>
<dbReference type="PANTHER" id="PTHR30157">
    <property type="entry name" value="FERRIC REDUCTASE, NADPH-DEPENDENT"/>
    <property type="match status" value="1"/>
</dbReference>
<reference evidence="4" key="1">
    <citation type="journal article" date="2019" name="Int. J. Syst. Evol. Microbiol.">
        <title>The Global Catalogue of Microorganisms (GCM) 10K type strain sequencing project: providing services to taxonomists for standard genome sequencing and annotation.</title>
        <authorList>
            <consortium name="The Broad Institute Genomics Platform"/>
            <consortium name="The Broad Institute Genome Sequencing Center for Infectious Disease"/>
            <person name="Wu L."/>
            <person name="Ma J."/>
        </authorList>
    </citation>
    <scope>NUCLEOTIDE SEQUENCE [LARGE SCALE GENOMIC DNA]</scope>
    <source>
        <strain evidence="4">JCM 18054</strain>
    </source>
</reference>
<feature type="domain" description="Siderophore-interacting FAD-binding" evidence="2">
    <location>
        <begin position="20"/>
        <end position="134"/>
    </location>
</feature>
<dbReference type="Proteomes" id="UP001500192">
    <property type="component" value="Unassembled WGS sequence"/>
</dbReference>
<name>A0ABP9QHQ2_9PSEU</name>
<evidence type="ECO:0000259" key="1">
    <source>
        <dbReference type="Pfam" id="PF04954"/>
    </source>
</evidence>
<feature type="domain" description="SIP-like Rossmann fold" evidence="1">
    <location>
        <begin position="145"/>
        <end position="262"/>
    </location>
</feature>
<dbReference type="Pfam" id="PF04954">
    <property type="entry name" value="SIP"/>
    <property type="match status" value="1"/>
</dbReference>
<dbReference type="EMBL" id="BAABIB010000062">
    <property type="protein sequence ID" value="GAA5162148.1"/>
    <property type="molecule type" value="Genomic_DNA"/>
</dbReference>
<dbReference type="Pfam" id="PF08021">
    <property type="entry name" value="FAD_binding_9"/>
    <property type="match status" value="1"/>
</dbReference>
<dbReference type="RefSeq" id="WP_346053917.1">
    <property type="nucleotide sequence ID" value="NZ_BAABIB010000062.1"/>
</dbReference>